<organism evidence="1 2">
    <name type="scientific">Racocetra persica</name>
    <dbReference type="NCBI Taxonomy" id="160502"/>
    <lineage>
        <taxon>Eukaryota</taxon>
        <taxon>Fungi</taxon>
        <taxon>Fungi incertae sedis</taxon>
        <taxon>Mucoromycota</taxon>
        <taxon>Glomeromycotina</taxon>
        <taxon>Glomeromycetes</taxon>
        <taxon>Diversisporales</taxon>
        <taxon>Gigasporaceae</taxon>
        <taxon>Racocetra</taxon>
    </lineage>
</organism>
<protein>
    <submittedName>
        <fullName evidence="1">34874_t:CDS:1</fullName>
    </submittedName>
</protein>
<comment type="caution">
    <text evidence="1">The sequence shown here is derived from an EMBL/GenBank/DDBJ whole genome shotgun (WGS) entry which is preliminary data.</text>
</comment>
<name>A0ACA9LFN9_9GLOM</name>
<proteinExistence type="predicted"/>
<keyword evidence="2" id="KW-1185">Reference proteome</keyword>
<dbReference type="Proteomes" id="UP000789920">
    <property type="component" value="Unassembled WGS sequence"/>
</dbReference>
<reference evidence="1" key="1">
    <citation type="submission" date="2021-06" db="EMBL/GenBank/DDBJ databases">
        <authorList>
            <person name="Kallberg Y."/>
            <person name="Tangrot J."/>
            <person name="Rosling A."/>
        </authorList>
    </citation>
    <scope>NUCLEOTIDE SEQUENCE</scope>
    <source>
        <strain evidence="1">MA461A</strain>
    </source>
</reference>
<accession>A0ACA9LFN9</accession>
<sequence>SLNDETLRTTENNENNSWQELKQLLADKPNILREDLKRLQKINPNILWQDLKRLLENQNQEAEQENNSTHAAWNNFELFFKVWTSLLHEITINSNRQATDAKAKQEAVQEKKQENNQDQEAEQEKKQENNPTQATRKNFELLLKSLTSHLREITTNSNGQEEKKQENNKNQENNQTQAIWDDFELFFKFSTFYLAKKETEQELFVKVWISFLNEITSRQATDIENKKRNWDGSELFFKLWIFFRDEIKAKQAEQKKKQENNEDQEKKQENNEDQEKKQENNKDQEKKQENNQTQATWDNFELFFKVWTSFLHEFINPNGQATDAKGPKDLSEFSKEQFQNVVCKTIRLYLEKYDFSERVNHATNLYFYVNSGSIIDHNKYAANKAANEAANEDSEDNAKISILRQVFKAIVRFKSIITTAPTAANENTDNAITEVIDKSTSYLFKNNAANEEAVTQSGNTEQEENTVLNEAAIKRFLSLVCSSI</sequence>
<evidence type="ECO:0000313" key="2">
    <source>
        <dbReference type="Proteomes" id="UP000789920"/>
    </source>
</evidence>
<evidence type="ECO:0000313" key="1">
    <source>
        <dbReference type="EMBL" id="CAG8525840.1"/>
    </source>
</evidence>
<dbReference type="EMBL" id="CAJVQC010003376">
    <property type="protein sequence ID" value="CAG8525840.1"/>
    <property type="molecule type" value="Genomic_DNA"/>
</dbReference>
<gene>
    <name evidence="1" type="ORF">RPERSI_LOCUS2915</name>
</gene>
<feature type="non-terminal residue" evidence="1">
    <location>
        <position position="1"/>
    </location>
</feature>